<dbReference type="HOGENOM" id="CLU_2738515_0_0_9"/>
<dbReference type="EMBL" id="ACBY02000020">
    <property type="protein sequence ID" value="EFB76471.1"/>
    <property type="molecule type" value="Genomic_DNA"/>
</dbReference>
<organism evidence="1 2">
    <name type="scientific">Subdoligranulum variabile DSM 15176</name>
    <dbReference type="NCBI Taxonomy" id="411471"/>
    <lineage>
        <taxon>Bacteria</taxon>
        <taxon>Bacillati</taxon>
        <taxon>Bacillota</taxon>
        <taxon>Clostridia</taxon>
        <taxon>Eubacteriales</taxon>
        <taxon>Oscillospiraceae</taxon>
        <taxon>Subdoligranulum</taxon>
    </lineage>
</organism>
<evidence type="ECO:0000313" key="1">
    <source>
        <dbReference type="EMBL" id="EFB76471.1"/>
    </source>
</evidence>
<sequence>MFSDMIDDISSPVTDGWSTYEIVLKESVDKLTLLRSITKVVFPEDEDYFVRQIGKNFQCEKDFGFQISLNF</sequence>
<accession>D1PKG3</accession>
<dbReference type="eggNOG" id="ENOG502ZD65">
    <property type="taxonomic scope" value="Bacteria"/>
</dbReference>
<protein>
    <submittedName>
        <fullName evidence="1">Uncharacterized protein</fullName>
    </submittedName>
</protein>
<reference evidence="1" key="1">
    <citation type="submission" date="2009-12" db="EMBL/GenBank/DDBJ databases">
        <authorList>
            <person name="Weinstock G."/>
            <person name="Sodergren E."/>
            <person name="Clifton S."/>
            <person name="Fulton L."/>
            <person name="Fulton B."/>
            <person name="Courtney L."/>
            <person name="Fronick C."/>
            <person name="Harrison M."/>
            <person name="Strong C."/>
            <person name="Farmer C."/>
            <person name="Delahaunty K."/>
            <person name="Markovic C."/>
            <person name="Hall O."/>
            <person name="Minx P."/>
            <person name="Tomlinson C."/>
            <person name="Mitreva M."/>
            <person name="Nelson J."/>
            <person name="Hou S."/>
            <person name="Wollam A."/>
            <person name="Pepin K.H."/>
            <person name="Johnson M."/>
            <person name="Bhonagiri V."/>
            <person name="Nash W.E."/>
            <person name="Warren W."/>
            <person name="Chinwalla A."/>
            <person name="Mardis E.R."/>
            <person name="Wilson R.K."/>
        </authorList>
    </citation>
    <scope>NUCLEOTIDE SEQUENCE [LARGE SCALE GENOMIC DNA]</scope>
    <source>
        <strain evidence="1">DSM 15176</strain>
    </source>
</reference>
<dbReference type="Proteomes" id="UP000003438">
    <property type="component" value="Unassembled WGS sequence"/>
</dbReference>
<name>D1PKG3_9FIRM</name>
<proteinExistence type="predicted"/>
<gene>
    <name evidence="1" type="ORF">SUBVAR_04839</name>
</gene>
<comment type="caution">
    <text evidence="1">The sequence shown here is derived from an EMBL/GenBank/DDBJ whole genome shotgun (WGS) entry which is preliminary data.</text>
</comment>
<dbReference type="AlphaFoldDB" id="D1PKG3"/>
<dbReference type="STRING" id="411471.SUBVAR_04839"/>
<evidence type="ECO:0000313" key="2">
    <source>
        <dbReference type="Proteomes" id="UP000003438"/>
    </source>
</evidence>
<keyword evidence="2" id="KW-1185">Reference proteome</keyword>